<dbReference type="EMBL" id="BSUO01000001">
    <property type="protein sequence ID" value="GMA40677.1"/>
    <property type="molecule type" value="Genomic_DNA"/>
</dbReference>
<comment type="caution">
    <text evidence="2">The sequence shown here is derived from an EMBL/GenBank/DDBJ whole genome shotgun (WGS) entry which is preliminary data.</text>
</comment>
<feature type="region of interest" description="Disordered" evidence="1">
    <location>
        <begin position="126"/>
        <end position="169"/>
    </location>
</feature>
<gene>
    <name evidence="2" type="ORF">GCM10025883_27220</name>
</gene>
<organism evidence="2 3">
    <name type="scientific">Mobilicoccus caccae</name>
    <dbReference type="NCBI Taxonomy" id="1859295"/>
    <lineage>
        <taxon>Bacteria</taxon>
        <taxon>Bacillati</taxon>
        <taxon>Actinomycetota</taxon>
        <taxon>Actinomycetes</taxon>
        <taxon>Micrococcales</taxon>
        <taxon>Dermatophilaceae</taxon>
        <taxon>Mobilicoccus</taxon>
    </lineage>
</organism>
<evidence type="ECO:0008006" key="4">
    <source>
        <dbReference type="Google" id="ProtNLM"/>
    </source>
</evidence>
<accession>A0ABQ6IRY8</accession>
<reference evidence="3" key="1">
    <citation type="journal article" date="2019" name="Int. J. Syst. Evol. Microbiol.">
        <title>The Global Catalogue of Microorganisms (GCM) 10K type strain sequencing project: providing services to taxonomists for standard genome sequencing and annotation.</title>
        <authorList>
            <consortium name="The Broad Institute Genomics Platform"/>
            <consortium name="The Broad Institute Genome Sequencing Center for Infectious Disease"/>
            <person name="Wu L."/>
            <person name="Ma J."/>
        </authorList>
    </citation>
    <scope>NUCLEOTIDE SEQUENCE [LARGE SCALE GENOMIC DNA]</scope>
    <source>
        <strain evidence="3">NBRC 113072</strain>
    </source>
</reference>
<dbReference type="Proteomes" id="UP001157126">
    <property type="component" value="Unassembled WGS sequence"/>
</dbReference>
<proteinExistence type="predicted"/>
<keyword evidence="3" id="KW-1185">Reference proteome</keyword>
<name>A0ABQ6IRY8_9MICO</name>
<dbReference type="Pfam" id="PF04977">
    <property type="entry name" value="DivIC"/>
    <property type="match status" value="1"/>
</dbReference>
<sequence>MPGAFARRSTRRLAMLGGVFVLLAVMLVPPLRAYLVQQQEYRDLQTSVASQQSRVAELQQRKQQWQDPAYIEQQSRERLRYVRPGETSYVVVGAESLRDQTPRGSLSVIDPATGDGPQAWYSRIWESVETGDTMGTDPAGAPVSRLDGGTESEPSDVTTGAPTEPPRIP</sequence>
<evidence type="ECO:0000256" key="1">
    <source>
        <dbReference type="SAM" id="MobiDB-lite"/>
    </source>
</evidence>
<evidence type="ECO:0000313" key="2">
    <source>
        <dbReference type="EMBL" id="GMA40677.1"/>
    </source>
</evidence>
<protein>
    <recommendedName>
        <fullName evidence="4">Cell division protein FtsB</fullName>
    </recommendedName>
</protein>
<evidence type="ECO:0000313" key="3">
    <source>
        <dbReference type="Proteomes" id="UP001157126"/>
    </source>
</evidence>
<dbReference type="InterPro" id="IPR007060">
    <property type="entry name" value="FtsL/DivIC"/>
</dbReference>